<keyword evidence="8" id="KW-1185">Reference proteome</keyword>
<dbReference type="Pfam" id="PF00930">
    <property type="entry name" value="DPPIV_N"/>
    <property type="match status" value="1"/>
</dbReference>
<dbReference type="FunFam" id="3.40.50.1820:FF:000003">
    <property type="entry name" value="Dipeptidyl peptidase 4"/>
    <property type="match status" value="1"/>
</dbReference>
<evidence type="ECO:0000313" key="8">
    <source>
        <dbReference type="Proteomes" id="UP000294830"/>
    </source>
</evidence>
<feature type="domain" description="Dipeptidylpeptidase IV N-terminal" evidence="6">
    <location>
        <begin position="97"/>
        <end position="442"/>
    </location>
</feature>
<dbReference type="EMBL" id="SLWB01000017">
    <property type="protein sequence ID" value="TCN62916.1"/>
    <property type="molecule type" value="Genomic_DNA"/>
</dbReference>
<evidence type="ECO:0000256" key="3">
    <source>
        <dbReference type="ARBA" id="ARBA00023180"/>
    </source>
</evidence>
<dbReference type="InterPro" id="IPR050278">
    <property type="entry name" value="Serine_Prot_S9B/DPPIV"/>
</dbReference>
<dbReference type="SUPFAM" id="SSF53474">
    <property type="entry name" value="alpha/beta-Hydrolases"/>
    <property type="match status" value="1"/>
</dbReference>
<sequence>MQRGRIALGLAALLCVSIPSLAQKKEITISDLMEKGTFRAKSVSGINSMNDGVNYTAFSGGDIVVYSYQTGKAVDTILTVKQLQQFGLKSVSGYEFSADEKQLLLLTGSEPVYRRSFTASYYIFNRATKAIKPLSSNGKQSYATFSPDGSKVAFTRDNNVYYTNLATGKEVQVTTDGKFNHIINGSTDWVYEEEFGFAKGFEWSPDGKAIAFYRFDESRVKLFNMNKFEGKLYPANYTYKYPKAGEQNSVVSIYCYDLASAKSTKMNVGDEDNQYIARIKWTKTPAKLAMVRLNRLQNHLDILVGNAADGTTTTLYTEKNDRYITEVTDSYLTFLDNGTQFIINSEKDGYNHLYLFDMNGKQVKQITKGSWDVTSFLGIDQKNGLVYYLAAAKSPMQRELYVANLKSGESKMLSTNVGTNKAVFSTGFKYYINFFNSTTSPMLITLHQANGKQIRTLEDNAALAQKVTEYNITPKEFFTFVTPEGVTLNGWMIKPVGFDSSKKYPVLMTQYSGPGSQEVLDSWELGWENVLAQKGYLVVCVDGRGTGARGEAFKKQTYGQLGKLEVLDQISAAKYVGSLPYVDKGRIGIWGWSYGGFMSLNAIMQGADVFKMAIAVAPVTNWRFYDSVYTERYNGLPNDNPGGYDDNSPINHVDKLKGKVLIVHGTADDNVHIQNSYELVSKLVQANKQYDMMVYPDKNHSIYGGKTRLQLYSKFLNYVEANL</sequence>
<dbReference type="InterPro" id="IPR029058">
    <property type="entry name" value="AB_hydrolase_fold"/>
</dbReference>
<keyword evidence="3" id="KW-0325">Glycoprotein</keyword>
<feature type="signal peptide" evidence="4">
    <location>
        <begin position="1"/>
        <end position="22"/>
    </location>
</feature>
<keyword evidence="1" id="KW-0645">Protease</keyword>
<reference evidence="7 8" key="1">
    <citation type="submission" date="2019-03" db="EMBL/GenBank/DDBJ databases">
        <title>Genomic Encyclopedia of Archaeal and Bacterial Type Strains, Phase II (KMG-II): from individual species to whole genera.</title>
        <authorList>
            <person name="Goeker M."/>
        </authorList>
    </citation>
    <scope>NUCLEOTIDE SEQUENCE [LARGE SCALE GENOMIC DNA]</scope>
    <source>
        <strain evidence="7 8">RL-C</strain>
    </source>
</reference>
<dbReference type="InterPro" id="IPR001375">
    <property type="entry name" value="Peptidase_S9_cat"/>
</dbReference>
<gene>
    <name evidence="7" type="ORF">CLV25_11755</name>
</gene>
<dbReference type="Gene3D" id="3.40.50.1820">
    <property type="entry name" value="alpha/beta hydrolase"/>
    <property type="match status" value="1"/>
</dbReference>
<dbReference type="Gene3D" id="2.140.10.30">
    <property type="entry name" value="Dipeptidylpeptidase IV, N-terminal domain"/>
    <property type="match status" value="1"/>
</dbReference>
<name>A0A4R2E7X3_9BACT</name>
<feature type="domain" description="Peptidase S9 prolyl oligopeptidase catalytic" evidence="5">
    <location>
        <begin position="529"/>
        <end position="722"/>
    </location>
</feature>
<dbReference type="PANTHER" id="PTHR11731:SF193">
    <property type="entry name" value="DIPEPTIDYL PEPTIDASE 9"/>
    <property type="match status" value="1"/>
</dbReference>
<keyword evidence="4" id="KW-0732">Signal</keyword>
<evidence type="ECO:0000256" key="2">
    <source>
        <dbReference type="ARBA" id="ARBA00022801"/>
    </source>
</evidence>
<dbReference type="OrthoDB" id="9812921at2"/>
<dbReference type="InterPro" id="IPR002469">
    <property type="entry name" value="Peptidase_S9B_N"/>
</dbReference>
<accession>A0A4R2E7X3</accession>
<dbReference type="AlphaFoldDB" id="A0A4R2E7X3"/>
<proteinExistence type="predicted"/>
<dbReference type="PANTHER" id="PTHR11731">
    <property type="entry name" value="PROTEASE FAMILY S9B,C DIPEPTIDYL-PEPTIDASE IV-RELATED"/>
    <property type="match status" value="1"/>
</dbReference>
<dbReference type="SUPFAM" id="SSF82171">
    <property type="entry name" value="DPP6 N-terminal domain-like"/>
    <property type="match status" value="1"/>
</dbReference>
<dbReference type="GO" id="GO:0004252">
    <property type="term" value="F:serine-type endopeptidase activity"/>
    <property type="evidence" value="ECO:0007669"/>
    <property type="project" value="InterPro"/>
</dbReference>
<organism evidence="7 8">
    <name type="scientific">Acetobacteroides hydrogenigenes</name>
    <dbReference type="NCBI Taxonomy" id="979970"/>
    <lineage>
        <taxon>Bacteria</taxon>
        <taxon>Pseudomonadati</taxon>
        <taxon>Bacteroidota</taxon>
        <taxon>Bacteroidia</taxon>
        <taxon>Bacteroidales</taxon>
        <taxon>Rikenellaceae</taxon>
        <taxon>Acetobacteroides</taxon>
    </lineage>
</organism>
<dbReference type="GO" id="GO:0006508">
    <property type="term" value="P:proteolysis"/>
    <property type="evidence" value="ECO:0007669"/>
    <property type="project" value="UniProtKB-KW"/>
</dbReference>
<dbReference type="Pfam" id="PF00326">
    <property type="entry name" value="Peptidase_S9"/>
    <property type="match status" value="1"/>
</dbReference>
<evidence type="ECO:0000259" key="5">
    <source>
        <dbReference type="Pfam" id="PF00326"/>
    </source>
</evidence>
<feature type="chain" id="PRO_5020728036" evidence="4">
    <location>
        <begin position="23"/>
        <end position="723"/>
    </location>
</feature>
<evidence type="ECO:0000259" key="6">
    <source>
        <dbReference type="Pfam" id="PF00930"/>
    </source>
</evidence>
<dbReference type="GO" id="GO:0008239">
    <property type="term" value="F:dipeptidyl-peptidase activity"/>
    <property type="evidence" value="ECO:0007669"/>
    <property type="project" value="TreeGrafter"/>
</dbReference>
<dbReference type="RefSeq" id="WP_131840320.1">
    <property type="nucleotide sequence ID" value="NZ_SLWB01000017.1"/>
</dbReference>
<protein>
    <submittedName>
        <fullName evidence="7">Dipeptidyl-peptidase-4</fullName>
    </submittedName>
</protein>
<dbReference type="Proteomes" id="UP000294830">
    <property type="component" value="Unassembled WGS sequence"/>
</dbReference>
<comment type="caution">
    <text evidence="7">The sequence shown here is derived from an EMBL/GenBank/DDBJ whole genome shotgun (WGS) entry which is preliminary data.</text>
</comment>
<evidence type="ECO:0000256" key="1">
    <source>
        <dbReference type="ARBA" id="ARBA00022670"/>
    </source>
</evidence>
<dbReference type="InterPro" id="IPR002471">
    <property type="entry name" value="Pept_S9_AS"/>
</dbReference>
<evidence type="ECO:0000313" key="7">
    <source>
        <dbReference type="EMBL" id="TCN62916.1"/>
    </source>
</evidence>
<dbReference type="PROSITE" id="PS00708">
    <property type="entry name" value="PRO_ENDOPEP_SER"/>
    <property type="match status" value="1"/>
</dbReference>
<evidence type="ECO:0000256" key="4">
    <source>
        <dbReference type="SAM" id="SignalP"/>
    </source>
</evidence>
<keyword evidence="2" id="KW-0378">Hydrolase</keyword>